<evidence type="ECO:0000259" key="2">
    <source>
        <dbReference type="Pfam" id="PF03551"/>
    </source>
</evidence>
<sequence length="247" mass="26681">MTAETSTSAEGPDLSSAFGRPAAASLRGLLPPRPRRSVEQDDRADEVDRDEAAADGTVDGTVDGMVDEALVDEPDDEMVDEPLAEEPDDEPADEAPAAAVPAPRDRRDRTTRPDRRSTAGRGGATAAVPAPRSAGTANHRWGSVRMASREHVELVVLVALRRGPASGRELAERLREDSGGGLAPPPTTVQRTLHQLARHGLVQRDEDTVRRRYRLTALGTRITRARVRAWRAMRRAVDAVVLAADED</sequence>
<feature type="compositionally biased region" description="Basic and acidic residues" evidence="1">
    <location>
        <begin position="103"/>
        <end position="117"/>
    </location>
</feature>
<dbReference type="Gene3D" id="1.10.10.10">
    <property type="entry name" value="Winged helix-like DNA-binding domain superfamily/Winged helix DNA-binding domain"/>
    <property type="match status" value="1"/>
</dbReference>
<evidence type="ECO:0000256" key="1">
    <source>
        <dbReference type="SAM" id="MobiDB-lite"/>
    </source>
</evidence>
<comment type="caution">
    <text evidence="3">The sequence shown here is derived from an EMBL/GenBank/DDBJ whole genome shotgun (WGS) entry which is preliminary data.</text>
</comment>
<dbReference type="CDD" id="cd00090">
    <property type="entry name" value="HTH_ARSR"/>
    <property type="match status" value="1"/>
</dbReference>
<dbReference type="EMBL" id="JAQZAO010000005">
    <property type="protein sequence ID" value="MDD7966335.1"/>
    <property type="molecule type" value="Genomic_DNA"/>
</dbReference>
<evidence type="ECO:0000313" key="3">
    <source>
        <dbReference type="EMBL" id="MDD7966335.1"/>
    </source>
</evidence>
<evidence type="ECO:0000313" key="4">
    <source>
        <dbReference type="Proteomes" id="UP001300763"/>
    </source>
</evidence>
<proteinExistence type="predicted"/>
<dbReference type="SUPFAM" id="SSF46785">
    <property type="entry name" value="Winged helix' DNA-binding domain"/>
    <property type="match status" value="1"/>
</dbReference>
<dbReference type="PANTHER" id="PTHR33169">
    <property type="entry name" value="PADR-FAMILY TRANSCRIPTIONAL REGULATOR"/>
    <property type="match status" value="1"/>
</dbReference>
<reference evidence="3 4" key="1">
    <citation type="submission" date="2023-02" db="EMBL/GenBank/DDBJ databases">
        <title>Genome sequencing required for Actinomycetospora new species description.</title>
        <authorList>
            <person name="Saimee Y."/>
            <person name="Duangmal K."/>
        </authorList>
    </citation>
    <scope>NUCLEOTIDE SEQUENCE [LARGE SCALE GENOMIC DNA]</scope>
    <source>
        <strain evidence="3 4">DW7H6</strain>
    </source>
</reference>
<dbReference type="InterPro" id="IPR011991">
    <property type="entry name" value="ArsR-like_HTH"/>
</dbReference>
<dbReference type="InterPro" id="IPR005149">
    <property type="entry name" value="Tscrpt_reg_PadR_N"/>
</dbReference>
<dbReference type="PANTHER" id="PTHR33169:SF14">
    <property type="entry name" value="TRANSCRIPTIONAL REGULATOR RV3488"/>
    <property type="match status" value="1"/>
</dbReference>
<protein>
    <submittedName>
        <fullName evidence="3">PadR family transcriptional regulator</fullName>
    </submittedName>
</protein>
<dbReference type="Pfam" id="PF03551">
    <property type="entry name" value="PadR"/>
    <property type="match status" value="1"/>
</dbReference>
<keyword evidence="4" id="KW-1185">Reference proteome</keyword>
<feature type="region of interest" description="Disordered" evidence="1">
    <location>
        <begin position="1"/>
        <end position="138"/>
    </location>
</feature>
<feature type="domain" description="Transcription regulator PadR N-terminal" evidence="2">
    <location>
        <begin position="156"/>
        <end position="221"/>
    </location>
</feature>
<dbReference type="InterPro" id="IPR052509">
    <property type="entry name" value="Metal_resp_DNA-bind_regulator"/>
</dbReference>
<feature type="compositionally biased region" description="Acidic residues" evidence="1">
    <location>
        <begin position="65"/>
        <end position="93"/>
    </location>
</feature>
<gene>
    <name evidence="3" type="ORF">PGB27_13400</name>
</gene>
<organism evidence="3 4">
    <name type="scientific">Actinomycetospora lemnae</name>
    <dbReference type="NCBI Taxonomy" id="3019891"/>
    <lineage>
        <taxon>Bacteria</taxon>
        <taxon>Bacillati</taxon>
        <taxon>Actinomycetota</taxon>
        <taxon>Actinomycetes</taxon>
        <taxon>Pseudonocardiales</taxon>
        <taxon>Pseudonocardiaceae</taxon>
        <taxon>Actinomycetospora</taxon>
    </lineage>
</organism>
<dbReference type="RefSeq" id="WP_274200855.1">
    <property type="nucleotide sequence ID" value="NZ_JAQZAO010000005.1"/>
</dbReference>
<dbReference type="InterPro" id="IPR036388">
    <property type="entry name" value="WH-like_DNA-bd_sf"/>
</dbReference>
<accession>A0ABT5SV40</accession>
<feature type="compositionally biased region" description="Low complexity" evidence="1">
    <location>
        <begin position="19"/>
        <end position="30"/>
    </location>
</feature>
<dbReference type="Proteomes" id="UP001300763">
    <property type="component" value="Unassembled WGS sequence"/>
</dbReference>
<dbReference type="InterPro" id="IPR036390">
    <property type="entry name" value="WH_DNA-bd_sf"/>
</dbReference>
<name>A0ABT5SV40_9PSEU</name>